<dbReference type="EMBL" id="JBHTIK010000007">
    <property type="protein sequence ID" value="MFD0849143.1"/>
    <property type="molecule type" value="Genomic_DNA"/>
</dbReference>
<accession>A0ABW3C4K6</accession>
<dbReference type="PIRSF" id="PIRSF005052">
    <property type="entry name" value="P-loopkin"/>
    <property type="match status" value="1"/>
</dbReference>
<dbReference type="RefSeq" id="WP_381491228.1">
    <property type="nucleotide sequence ID" value="NZ_JBHTIK010000007.1"/>
</dbReference>
<evidence type="ECO:0000256" key="4">
    <source>
        <dbReference type="HAMAP-Rule" id="MF_00636"/>
    </source>
</evidence>
<protein>
    <submittedName>
        <fullName evidence="7">RNase adapter RapZ</fullName>
    </submittedName>
</protein>
<feature type="domain" description="RapZ-like N-terminal" evidence="5">
    <location>
        <begin position="13"/>
        <end position="170"/>
    </location>
</feature>
<keyword evidence="1 4" id="KW-0547">Nucleotide-binding</keyword>
<evidence type="ECO:0000313" key="8">
    <source>
        <dbReference type="Proteomes" id="UP001597124"/>
    </source>
</evidence>
<evidence type="ECO:0000259" key="6">
    <source>
        <dbReference type="Pfam" id="PF22740"/>
    </source>
</evidence>
<dbReference type="Pfam" id="PF22740">
    <property type="entry name" value="PapZ_C"/>
    <property type="match status" value="1"/>
</dbReference>
<name>A0ABW3C4K6_SPHXN</name>
<dbReference type="InterPro" id="IPR053931">
    <property type="entry name" value="RapZ_C"/>
</dbReference>
<dbReference type="NCBIfam" id="NF003828">
    <property type="entry name" value="PRK05416.1"/>
    <property type="match status" value="1"/>
</dbReference>
<keyword evidence="3 4" id="KW-0342">GTP-binding</keyword>
<keyword evidence="8" id="KW-1185">Reference proteome</keyword>
<evidence type="ECO:0000256" key="1">
    <source>
        <dbReference type="ARBA" id="ARBA00022741"/>
    </source>
</evidence>
<evidence type="ECO:0000256" key="3">
    <source>
        <dbReference type="ARBA" id="ARBA00023134"/>
    </source>
</evidence>
<evidence type="ECO:0000256" key="2">
    <source>
        <dbReference type="ARBA" id="ARBA00022840"/>
    </source>
</evidence>
<dbReference type="Pfam" id="PF03668">
    <property type="entry name" value="RapZ-like_N"/>
    <property type="match status" value="1"/>
</dbReference>
<comment type="caution">
    <text evidence="7">The sequence shown here is derived from an EMBL/GenBank/DDBJ whole genome shotgun (WGS) entry which is preliminary data.</text>
</comment>
<proteinExistence type="inferred from homology"/>
<sequence>MANADPDAPRAPLLLVTGMSGAGRSTALKALEDNGFEVVDNLPLSLLKRLLAVHDKTLTGGDSDRPLAVGIDARTHAFDAESVVSHIKTMRERGIDARVLFIDCAGGELVRRFSETRRRHPLALDRPAADGIAREREVMAPLRRWADIVIDTTDFSVHDLRRTIREKFARHRRGELTLTVMSFGFARGLPRDADMVFDMRFLANPHWQPGLRPLTGKDEAVGRYVAADPAYVDAFERISSLVLSLIPSYRREGKAYLTIAIGCTGGRHRSVFVAERLAETIRAAGYTLNIVHRDMSGHSEGVEAEGFALPDHGERLPA</sequence>
<feature type="domain" description="RapZ C-terminal" evidence="6">
    <location>
        <begin position="177"/>
        <end position="295"/>
    </location>
</feature>
<keyword evidence="2 4" id="KW-0067">ATP-binding</keyword>
<feature type="binding site" evidence="4">
    <location>
        <begin position="18"/>
        <end position="25"/>
    </location>
    <ligand>
        <name>ATP</name>
        <dbReference type="ChEBI" id="CHEBI:30616"/>
    </ligand>
</feature>
<evidence type="ECO:0000313" key="7">
    <source>
        <dbReference type="EMBL" id="MFD0849143.1"/>
    </source>
</evidence>
<reference evidence="8" key="1">
    <citation type="journal article" date="2019" name="Int. J. Syst. Evol. Microbiol.">
        <title>The Global Catalogue of Microorganisms (GCM) 10K type strain sequencing project: providing services to taxonomists for standard genome sequencing and annotation.</title>
        <authorList>
            <consortium name="The Broad Institute Genomics Platform"/>
            <consortium name="The Broad Institute Genome Sequencing Center for Infectious Disease"/>
            <person name="Wu L."/>
            <person name="Ma J."/>
        </authorList>
    </citation>
    <scope>NUCLEOTIDE SEQUENCE [LARGE SCALE GENOMIC DNA]</scope>
    <source>
        <strain evidence="8">CCUG 52537</strain>
    </source>
</reference>
<dbReference type="InterPro" id="IPR053930">
    <property type="entry name" value="RapZ-like_N"/>
</dbReference>
<dbReference type="PANTHER" id="PTHR30448">
    <property type="entry name" value="RNASE ADAPTER PROTEIN RAPZ"/>
    <property type="match status" value="1"/>
</dbReference>
<dbReference type="InterPro" id="IPR027417">
    <property type="entry name" value="P-loop_NTPase"/>
</dbReference>
<dbReference type="SUPFAM" id="SSF52540">
    <property type="entry name" value="P-loop containing nucleoside triphosphate hydrolases"/>
    <property type="match status" value="1"/>
</dbReference>
<dbReference type="PANTHER" id="PTHR30448:SF0">
    <property type="entry name" value="RNASE ADAPTER PROTEIN RAPZ"/>
    <property type="match status" value="1"/>
</dbReference>
<feature type="binding site" evidence="4">
    <location>
        <begin position="72"/>
        <end position="75"/>
    </location>
    <ligand>
        <name>GTP</name>
        <dbReference type="ChEBI" id="CHEBI:37565"/>
    </ligand>
</feature>
<organism evidence="7 8">
    <name type="scientific">Sphingosinicella xenopeptidilytica</name>
    <dbReference type="NCBI Taxonomy" id="364098"/>
    <lineage>
        <taxon>Bacteria</taxon>
        <taxon>Pseudomonadati</taxon>
        <taxon>Pseudomonadota</taxon>
        <taxon>Alphaproteobacteria</taxon>
        <taxon>Sphingomonadales</taxon>
        <taxon>Sphingosinicellaceae</taxon>
        <taxon>Sphingosinicella</taxon>
    </lineage>
</organism>
<dbReference type="InterPro" id="IPR005337">
    <property type="entry name" value="RapZ-like"/>
</dbReference>
<evidence type="ECO:0000259" key="5">
    <source>
        <dbReference type="Pfam" id="PF03668"/>
    </source>
</evidence>
<dbReference type="Proteomes" id="UP001597124">
    <property type="component" value="Unassembled WGS sequence"/>
</dbReference>
<dbReference type="HAMAP" id="MF_00636">
    <property type="entry name" value="RapZ_like"/>
    <property type="match status" value="1"/>
</dbReference>
<gene>
    <name evidence="7" type="primary">rapZ</name>
    <name evidence="7" type="ORF">ACFQ00_12470</name>
</gene>